<dbReference type="EMBL" id="MK072306">
    <property type="protein sequence ID" value="AYV81813.1"/>
    <property type="molecule type" value="Genomic_DNA"/>
</dbReference>
<feature type="non-terminal residue" evidence="1">
    <location>
        <position position="81"/>
    </location>
</feature>
<protein>
    <submittedName>
        <fullName evidence="1">Uncharacterized protein</fullName>
    </submittedName>
</protein>
<reference evidence="1" key="1">
    <citation type="submission" date="2018-10" db="EMBL/GenBank/DDBJ databases">
        <title>Hidden diversity of soil giant viruses.</title>
        <authorList>
            <person name="Schulz F."/>
            <person name="Alteio L."/>
            <person name="Goudeau D."/>
            <person name="Ryan E.M."/>
            <person name="Malmstrom R.R."/>
            <person name="Blanchard J."/>
            <person name="Woyke T."/>
        </authorList>
    </citation>
    <scope>NUCLEOTIDE SEQUENCE</scope>
    <source>
        <strain evidence="1">HAV1</strain>
    </source>
</reference>
<sequence length="81" mass="9233">MIKIDGFEFDFVQCVNGIYYSNKKSTLDHWGKLSLVTPWELFVRDSVKHGVKVTNISEVKRDANLRINAQLCVVIPEPAPL</sequence>
<gene>
    <name evidence="1" type="ORF">Harvfovirus64_7</name>
</gene>
<name>A0A3G5A7K3_9VIRU</name>
<evidence type="ECO:0000313" key="1">
    <source>
        <dbReference type="EMBL" id="AYV81813.1"/>
    </source>
</evidence>
<organism evidence="1">
    <name type="scientific">Harvfovirus sp</name>
    <dbReference type="NCBI Taxonomy" id="2487768"/>
    <lineage>
        <taxon>Viruses</taxon>
        <taxon>Varidnaviria</taxon>
        <taxon>Bamfordvirae</taxon>
        <taxon>Nucleocytoviricota</taxon>
        <taxon>Megaviricetes</taxon>
        <taxon>Imitervirales</taxon>
        <taxon>Mimiviridae</taxon>
        <taxon>Klosneuvirinae</taxon>
    </lineage>
</organism>
<accession>A0A3G5A7K3</accession>
<proteinExistence type="predicted"/>